<name>I3S334_MEDTR</name>
<dbReference type="AlphaFoldDB" id="I3S334"/>
<proteinExistence type="evidence at transcript level"/>
<sequence>MDVGNETIWRPCIPSEPLVAQAVSTDNNAPKVEEKLSTLAVSQKVEEIPRKS</sequence>
<organism evidence="1">
    <name type="scientific">Medicago truncatula</name>
    <name type="common">Barrel medic</name>
    <name type="synonym">Medicago tribuloides</name>
    <dbReference type="NCBI Taxonomy" id="3880"/>
    <lineage>
        <taxon>Eukaryota</taxon>
        <taxon>Viridiplantae</taxon>
        <taxon>Streptophyta</taxon>
        <taxon>Embryophyta</taxon>
        <taxon>Tracheophyta</taxon>
        <taxon>Spermatophyta</taxon>
        <taxon>Magnoliopsida</taxon>
        <taxon>eudicotyledons</taxon>
        <taxon>Gunneridae</taxon>
        <taxon>Pentapetalae</taxon>
        <taxon>rosids</taxon>
        <taxon>fabids</taxon>
        <taxon>Fabales</taxon>
        <taxon>Fabaceae</taxon>
        <taxon>Papilionoideae</taxon>
        <taxon>50 kb inversion clade</taxon>
        <taxon>NPAAA clade</taxon>
        <taxon>Hologalegina</taxon>
        <taxon>IRL clade</taxon>
        <taxon>Trifolieae</taxon>
        <taxon>Medicago</taxon>
    </lineage>
</organism>
<dbReference type="EMBL" id="BT134881">
    <property type="protein sequence ID" value="AFK34676.1"/>
    <property type="molecule type" value="mRNA"/>
</dbReference>
<accession>I3S334</accession>
<protein>
    <submittedName>
        <fullName evidence="1">Uncharacterized protein</fullName>
    </submittedName>
</protein>
<evidence type="ECO:0000313" key="1">
    <source>
        <dbReference type="EMBL" id="AFK34676.1"/>
    </source>
</evidence>
<reference evidence="1" key="1">
    <citation type="submission" date="2012-05" db="EMBL/GenBank/DDBJ databases">
        <authorList>
            <person name="Krishnakumar V."/>
            <person name="Cheung F."/>
            <person name="Xiao Y."/>
            <person name="Chan A."/>
            <person name="Moskal W.A."/>
            <person name="Town C.D."/>
        </authorList>
    </citation>
    <scope>NUCLEOTIDE SEQUENCE</scope>
</reference>